<evidence type="ECO:0000256" key="1">
    <source>
        <dbReference type="SAM" id="SignalP"/>
    </source>
</evidence>
<evidence type="ECO:0000313" key="3">
    <source>
        <dbReference type="Proteomes" id="UP000594262"/>
    </source>
</evidence>
<keyword evidence="3" id="KW-1185">Reference proteome</keyword>
<accession>A0A7M5UK63</accession>
<keyword evidence="1" id="KW-0732">Signal</keyword>
<feature type="chain" id="PRO_5029817788" evidence="1">
    <location>
        <begin position="17"/>
        <end position="226"/>
    </location>
</feature>
<protein>
    <submittedName>
        <fullName evidence="2">Uncharacterized protein</fullName>
    </submittedName>
</protein>
<dbReference type="AlphaFoldDB" id="A0A7M5UK63"/>
<sequence length="226" mass="26316">MLKIALLLAILGQIHCLTKTRDEGYGNHYILEARKDVWLEGHSNKDRQWINQLIVGNLRHFPLKRTLIQFEDLPKTDCPADKIIWARMQLHFVAAHRWSIQPVSTQPWLDYTIHIHRVKKYWAENQATAYRASNGNNWAAPYLKLGVDAEAQPECNPTTIYSRERDYDFKGFDVTGAVKSWAEGAHNYGLLLKVVRENIYGRGLRFNDRHHPNTKIRPYLQVLCQA</sequence>
<dbReference type="OrthoDB" id="5946408at2759"/>
<dbReference type="RefSeq" id="XP_066912828.1">
    <property type="nucleotide sequence ID" value="XM_067056727.1"/>
</dbReference>
<name>A0A7M5UK63_9CNID</name>
<feature type="signal peptide" evidence="1">
    <location>
        <begin position="1"/>
        <end position="16"/>
    </location>
</feature>
<organism evidence="2 3">
    <name type="scientific">Clytia hemisphaerica</name>
    <dbReference type="NCBI Taxonomy" id="252671"/>
    <lineage>
        <taxon>Eukaryota</taxon>
        <taxon>Metazoa</taxon>
        <taxon>Cnidaria</taxon>
        <taxon>Hydrozoa</taxon>
        <taxon>Hydroidolina</taxon>
        <taxon>Leptothecata</taxon>
        <taxon>Obeliida</taxon>
        <taxon>Clytiidae</taxon>
        <taxon>Clytia</taxon>
    </lineage>
</organism>
<dbReference type="GeneID" id="136800117"/>
<dbReference type="NCBIfam" id="NF033679">
    <property type="entry name" value="DNRLRE_dom"/>
    <property type="match status" value="1"/>
</dbReference>
<dbReference type="EnsemblMetazoa" id="CLYHEMT000695.1">
    <property type="protein sequence ID" value="CLYHEMP000695.1"/>
    <property type="gene ID" value="CLYHEMG000695"/>
</dbReference>
<evidence type="ECO:0000313" key="2">
    <source>
        <dbReference type="EnsemblMetazoa" id="CLYHEMP000695.1"/>
    </source>
</evidence>
<proteinExistence type="predicted"/>
<dbReference type="Proteomes" id="UP000594262">
    <property type="component" value="Unplaced"/>
</dbReference>
<reference evidence="2" key="1">
    <citation type="submission" date="2021-01" db="UniProtKB">
        <authorList>
            <consortium name="EnsemblMetazoa"/>
        </authorList>
    </citation>
    <scope>IDENTIFICATION</scope>
</reference>